<feature type="signal peptide" evidence="1">
    <location>
        <begin position="1"/>
        <end position="23"/>
    </location>
</feature>
<proteinExistence type="predicted"/>
<evidence type="ECO:0000313" key="2">
    <source>
        <dbReference type="EMBL" id="SHE88530.1"/>
    </source>
</evidence>
<keyword evidence="1" id="KW-0732">Signal</keyword>
<evidence type="ECO:0000256" key="1">
    <source>
        <dbReference type="SAM" id="SignalP"/>
    </source>
</evidence>
<dbReference type="Proteomes" id="UP000184048">
    <property type="component" value="Unassembled WGS sequence"/>
</dbReference>
<dbReference type="EMBL" id="FQUU01000004">
    <property type="protein sequence ID" value="SHE88530.1"/>
    <property type="molecule type" value="Genomic_DNA"/>
</dbReference>
<dbReference type="AlphaFoldDB" id="A0A1M4X4X6"/>
<reference evidence="2 3" key="1">
    <citation type="submission" date="2016-11" db="EMBL/GenBank/DDBJ databases">
        <authorList>
            <person name="Jaros S."/>
            <person name="Januszkiewicz K."/>
            <person name="Wedrychowicz H."/>
        </authorList>
    </citation>
    <scope>NUCLEOTIDE SEQUENCE [LARGE SCALE GENOMIC DNA]</scope>
    <source>
        <strain evidence="2 3">DSM 18119</strain>
    </source>
</reference>
<evidence type="ECO:0000313" key="3">
    <source>
        <dbReference type="Proteomes" id="UP000184048"/>
    </source>
</evidence>
<evidence type="ECO:0008006" key="4">
    <source>
        <dbReference type="Google" id="ProtNLM"/>
    </source>
</evidence>
<feature type="chain" id="PRO_5012228839" description="Outer membrane protein beta-barrel domain-containing protein" evidence="1">
    <location>
        <begin position="24"/>
        <end position="195"/>
    </location>
</feature>
<sequence>MKMYKKLILLSFLFLASFCHSFAQNNEKKTSSFRFLIRGALEMGGDRVAQVYFTNGEKQSVKAGQGGSIAIGGEFQMPHVERLLFSATVGYKYVTTQADNVHIRLTRVPILVTGNWMATKKLRFGAGIATHQAIRFKTDGLGQDISFDGATGPTFELAYSGIGLTYTAMMYKDQDKHQYSANAIGLSFTLAIPKR</sequence>
<name>A0A1M4X4X6_9BACT</name>
<protein>
    <recommendedName>
        <fullName evidence="4">Outer membrane protein beta-barrel domain-containing protein</fullName>
    </recommendedName>
</protein>
<gene>
    <name evidence="2" type="ORF">SAMN02745131_01336</name>
</gene>
<dbReference type="RefSeq" id="WP_217652944.1">
    <property type="nucleotide sequence ID" value="NZ_FQUU01000004.1"/>
</dbReference>
<accession>A0A1M4X4X6</accession>
<organism evidence="2 3">
    <name type="scientific">Flavisolibacter ginsengisoli DSM 18119</name>
    <dbReference type="NCBI Taxonomy" id="1121884"/>
    <lineage>
        <taxon>Bacteria</taxon>
        <taxon>Pseudomonadati</taxon>
        <taxon>Bacteroidota</taxon>
        <taxon>Chitinophagia</taxon>
        <taxon>Chitinophagales</taxon>
        <taxon>Chitinophagaceae</taxon>
        <taxon>Flavisolibacter</taxon>
    </lineage>
</organism>
<keyword evidence="3" id="KW-1185">Reference proteome</keyword>